<dbReference type="EMBL" id="KI392687">
    <property type="protein sequence ID" value="ERN11747.1"/>
    <property type="molecule type" value="Genomic_DNA"/>
</dbReference>
<keyword evidence="2" id="KW-0732">Signal</keyword>
<evidence type="ECO:0000313" key="4">
    <source>
        <dbReference type="Proteomes" id="UP000017836"/>
    </source>
</evidence>
<keyword evidence="1" id="KW-1133">Transmembrane helix</keyword>
<name>W1PP21_AMBTC</name>
<accession>W1PP21</accession>
<dbReference type="PANTHER" id="PTHR34672:SF2">
    <property type="entry name" value="ARABINOGALACTAN PROTEIN 23"/>
    <property type="match status" value="1"/>
</dbReference>
<feature type="chain" id="PRO_5004808384" evidence="2">
    <location>
        <begin position="24"/>
        <end position="60"/>
    </location>
</feature>
<keyword evidence="1" id="KW-0812">Transmembrane</keyword>
<organism evidence="3 4">
    <name type="scientific">Amborella trichopoda</name>
    <dbReference type="NCBI Taxonomy" id="13333"/>
    <lineage>
        <taxon>Eukaryota</taxon>
        <taxon>Viridiplantae</taxon>
        <taxon>Streptophyta</taxon>
        <taxon>Embryophyta</taxon>
        <taxon>Tracheophyta</taxon>
        <taxon>Spermatophyta</taxon>
        <taxon>Magnoliopsida</taxon>
        <taxon>Amborellales</taxon>
        <taxon>Amborellaceae</taxon>
        <taxon>Amborella</taxon>
    </lineage>
</organism>
<evidence type="ECO:0000256" key="1">
    <source>
        <dbReference type="SAM" id="Phobius"/>
    </source>
</evidence>
<evidence type="ECO:0000256" key="2">
    <source>
        <dbReference type="SAM" id="SignalP"/>
    </source>
</evidence>
<gene>
    <name evidence="3" type="ORF">AMTR_s00022p00241120</name>
</gene>
<protein>
    <submittedName>
        <fullName evidence="3">Uncharacterized protein</fullName>
    </submittedName>
</protein>
<proteinExistence type="predicted"/>
<keyword evidence="4" id="KW-1185">Reference proteome</keyword>
<dbReference type="Gramene" id="ERN11747">
    <property type="protein sequence ID" value="ERN11747"/>
    <property type="gene ID" value="AMTR_s00022p00241120"/>
</dbReference>
<sequence length="60" mass="6039">MEMRKITCAALIVAAATLSVATAHGHEAPAPAPAMHNDAAPIATSLIGASLLSLLAFLMN</sequence>
<reference evidence="4" key="1">
    <citation type="journal article" date="2013" name="Science">
        <title>The Amborella genome and the evolution of flowering plants.</title>
        <authorList>
            <consortium name="Amborella Genome Project"/>
        </authorList>
    </citation>
    <scope>NUCLEOTIDE SEQUENCE [LARGE SCALE GENOMIC DNA]</scope>
</reference>
<feature type="signal peptide" evidence="2">
    <location>
        <begin position="1"/>
        <end position="23"/>
    </location>
</feature>
<feature type="transmembrane region" description="Helical" evidence="1">
    <location>
        <begin position="39"/>
        <end position="59"/>
    </location>
</feature>
<dbReference type="HOGENOM" id="CLU_192501_1_0_1"/>
<evidence type="ECO:0000313" key="3">
    <source>
        <dbReference type="EMBL" id="ERN11747.1"/>
    </source>
</evidence>
<dbReference type="Proteomes" id="UP000017836">
    <property type="component" value="Unassembled WGS sequence"/>
</dbReference>
<dbReference type="InterPro" id="IPR044702">
    <property type="entry name" value="AGP23/40"/>
</dbReference>
<dbReference type="PANTHER" id="PTHR34672">
    <property type="entry name" value="POLLEN-SPECIFIC ARABINOGALACTA PROTEIN BAN102"/>
    <property type="match status" value="1"/>
</dbReference>
<dbReference type="AlphaFoldDB" id="W1PP21"/>
<keyword evidence="1" id="KW-0472">Membrane</keyword>